<sequence length="319" mass="32945">MLGSGTELPGVAFAGQGMRPQVVLSSLSRHGTQPLVAELLEMLRVRALPALDFTDTRAAQPAIYVAGLVAALARLGPAAEVPLVTGHSLGELAALAYAGVISPEDGLRLAAARGRLCRAVQLERPGAMAAVVGLEPAAVELLRRQVIGESAGVLEVAAVNARRQVVLSGDRASVLLAIKHAEATAARVVTLPIDGAFHSPLMVGALPGWRTALRATEFAPGRTTVVSSVDGEPHDDPADLRELLAKALVLPVRWTEVMETVARLGVQELWDAGPGTILRGLARRGGPVEFVEPVPAPTVGPGGSADQPLPAGEGDQVLA</sequence>
<dbReference type="InterPro" id="IPR014043">
    <property type="entry name" value="Acyl_transferase_dom"/>
</dbReference>
<protein>
    <recommendedName>
        <fullName evidence="1">[acyl-carrier-protein] S-malonyltransferase</fullName>
        <ecNumber evidence="1">2.3.1.39</ecNumber>
    </recommendedName>
</protein>
<dbReference type="InterPro" id="IPR016036">
    <property type="entry name" value="Malonyl_transacylase_ACP-bd"/>
</dbReference>
<dbReference type="Proteomes" id="UP000545493">
    <property type="component" value="Unassembled WGS sequence"/>
</dbReference>
<keyword evidence="8" id="KW-1185">Reference proteome</keyword>
<dbReference type="RefSeq" id="WP_167172449.1">
    <property type="nucleotide sequence ID" value="NZ_JAAOYM010000001.1"/>
</dbReference>
<dbReference type="SUPFAM" id="SSF52151">
    <property type="entry name" value="FabD/lysophospholipase-like"/>
    <property type="match status" value="1"/>
</dbReference>
<evidence type="ECO:0000256" key="2">
    <source>
        <dbReference type="ARBA" id="ARBA00022679"/>
    </source>
</evidence>
<dbReference type="SMART" id="SM00827">
    <property type="entry name" value="PKS_AT"/>
    <property type="match status" value="1"/>
</dbReference>
<feature type="domain" description="Malonyl-CoA:ACP transacylase (MAT)" evidence="6">
    <location>
        <begin position="12"/>
        <end position="307"/>
    </location>
</feature>
<organism evidence="7 8">
    <name type="scientific">Saccharomonospora amisosensis</name>
    <dbReference type="NCBI Taxonomy" id="1128677"/>
    <lineage>
        <taxon>Bacteria</taxon>
        <taxon>Bacillati</taxon>
        <taxon>Actinomycetota</taxon>
        <taxon>Actinomycetes</taxon>
        <taxon>Pseudonocardiales</taxon>
        <taxon>Pseudonocardiaceae</taxon>
        <taxon>Saccharomonospora</taxon>
    </lineage>
</organism>
<name>A0A7X5URS1_9PSEU</name>
<keyword evidence="3 7" id="KW-0012">Acyltransferase</keyword>
<dbReference type="GO" id="GO:0006633">
    <property type="term" value="P:fatty acid biosynthetic process"/>
    <property type="evidence" value="ECO:0007669"/>
    <property type="project" value="TreeGrafter"/>
</dbReference>
<dbReference type="AlphaFoldDB" id="A0A7X5URS1"/>
<dbReference type="GO" id="GO:0004314">
    <property type="term" value="F:[acyl-carrier-protein] S-malonyltransferase activity"/>
    <property type="evidence" value="ECO:0007669"/>
    <property type="project" value="UniProtKB-EC"/>
</dbReference>
<comment type="caution">
    <text evidence="7">The sequence shown here is derived from an EMBL/GenBank/DDBJ whole genome shotgun (WGS) entry which is preliminary data.</text>
</comment>
<evidence type="ECO:0000256" key="5">
    <source>
        <dbReference type="SAM" id="MobiDB-lite"/>
    </source>
</evidence>
<dbReference type="Gene3D" id="3.30.70.250">
    <property type="entry name" value="Malonyl-CoA ACP transacylase, ACP-binding"/>
    <property type="match status" value="1"/>
</dbReference>
<evidence type="ECO:0000256" key="3">
    <source>
        <dbReference type="ARBA" id="ARBA00023315"/>
    </source>
</evidence>
<dbReference type="InterPro" id="IPR050858">
    <property type="entry name" value="Mal-CoA-ACP_Trans/PKS_FabD"/>
</dbReference>
<dbReference type="Gene3D" id="3.40.366.10">
    <property type="entry name" value="Malonyl-Coenzyme A Acyl Carrier Protein, domain 2"/>
    <property type="match status" value="1"/>
</dbReference>
<reference evidence="7 8" key="1">
    <citation type="submission" date="2020-03" db="EMBL/GenBank/DDBJ databases">
        <title>Sequencing the genomes of 1000 actinobacteria strains.</title>
        <authorList>
            <person name="Klenk H.-P."/>
        </authorList>
    </citation>
    <scope>NUCLEOTIDE SEQUENCE [LARGE SCALE GENOMIC DNA]</scope>
    <source>
        <strain evidence="7 8">DSM 45685</strain>
    </source>
</reference>
<dbReference type="PANTHER" id="PTHR42681">
    <property type="entry name" value="MALONYL-COA-ACYL CARRIER PROTEIN TRANSACYLASE, MITOCHONDRIAL"/>
    <property type="match status" value="1"/>
</dbReference>
<evidence type="ECO:0000256" key="4">
    <source>
        <dbReference type="ARBA" id="ARBA00048462"/>
    </source>
</evidence>
<keyword evidence="2 7" id="KW-0808">Transferase</keyword>
<evidence type="ECO:0000259" key="6">
    <source>
        <dbReference type="SMART" id="SM00827"/>
    </source>
</evidence>
<dbReference type="GO" id="GO:0005829">
    <property type="term" value="C:cytosol"/>
    <property type="evidence" value="ECO:0007669"/>
    <property type="project" value="TreeGrafter"/>
</dbReference>
<dbReference type="SUPFAM" id="SSF55048">
    <property type="entry name" value="Probable ACP-binding domain of malonyl-CoA ACP transacylase"/>
    <property type="match status" value="1"/>
</dbReference>
<dbReference type="InterPro" id="IPR016035">
    <property type="entry name" value="Acyl_Trfase/lysoPLipase"/>
</dbReference>
<comment type="catalytic activity">
    <reaction evidence="4">
        <text>holo-[ACP] + malonyl-CoA = malonyl-[ACP] + CoA</text>
        <dbReference type="Rhea" id="RHEA:41792"/>
        <dbReference type="Rhea" id="RHEA-COMP:9623"/>
        <dbReference type="Rhea" id="RHEA-COMP:9685"/>
        <dbReference type="ChEBI" id="CHEBI:57287"/>
        <dbReference type="ChEBI" id="CHEBI:57384"/>
        <dbReference type="ChEBI" id="CHEBI:64479"/>
        <dbReference type="ChEBI" id="CHEBI:78449"/>
        <dbReference type="EC" id="2.3.1.39"/>
    </reaction>
</comment>
<accession>A0A7X5URS1</accession>
<dbReference type="EMBL" id="JAAOYM010000001">
    <property type="protein sequence ID" value="NIJ12995.1"/>
    <property type="molecule type" value="Genomic_DNA"/>
</dbReference>
<evidence type="ECO:0000313" key="7">
    <source>
        <dbReference type="EMBL" id="NIJ12995.1"/>
    </source>
</evidence>
<proteinExistence type="predicted"/>
<dbReference type="InterPro" id="IPR001227">
    <property type="entry name" value="Ac_transferase_dom_sf"/>
</dbReference>
<evidence type="ECO:0000256" key="1">
    <source>
        <dbReference type="ARBA" id="ARBA00013258"/>
    </source>
</evidence>
<dbReference type="EC" id="2.3.1.39" evidence="1"/>
<dbReference type="PANTHER" id="PTHR42681:SF1">
    <property type="entry name" value="MALONYL-COA-ACYL CARRIER PROTEIN TRANSACYLASE, MITOCHONDRIAL"/>
    <property type="match status" value="1"/>
</dbReference>
<evidence type="ECO:0000313" key="8">
    <source>
        <dbReference type="Proteomes" id="UP000545493"/>
    </source>
</evidence>
<gene>
    <name evidence="7" type="ORF">FHU38_003339</name>
</gene>
<dbReference type="Pfam" id="PF00698">
    <property type="entry name" value="Acyl_transf_1"/>
    <property type="match status" value="1"/>
</dbReference>
<feature type="region of interest" description="Disordered" evidence="5">
    <location>
        <begin position="294"/>
        <end position="319"/>
    </location>
</feature>